<keyword evidence="1" id="KW-0479">Metal-binding</keyword>
<evidence type="ECO:0000256" key="1">
    <source>
        <dbReference type="ARBA" id="ARBA00022723"/>
    </source>
</evidence>
<evidence type="ECO:0000256" key="2">
    <source>
        <dbReference type="ARBA" id="ARBA00023008"/>
    </source>
</evidence>
<keyword evidence="2" id="KW-0186">Copper</keyword>
<accession>A0A7W7VZW6</accession>
<gene>
    <name evidence="4" type="ORF">FHR34_007655</name>
</gene>
<dbReference type="InterPro" id="IPR000923">
    <property type="entry name" value="BlueCu_1"/>
</dbReference>
<proteinExistence type="predicted"/>
<dbReference type="PANTHER" id="PTHR36507:SF1">
    <property type="entry name" value="BLL1555 PROTEIN"/>
    <property type="match status" value="1"/>
</dbReference>
<dbReference type="EMBL" id="JACHJV010000003">
    <property type="protein sequence ID" value="MBB4928558.1"/>
    <property type="molecule type" value="Genomic_DNA"/>
</dbReference>
<evidence type="ECO:0000259" key="3">
    <source>
        <dbReference type="Pfam" id="PF00127"/>
    </source>
</evidence>
<evidence type="ECO:0000313" key="5">
    <source>
        <dbReference type="Proteomes" id="UP000540506"/>
    </source>
</evidence>
<feature type="domain" description="Blue (type 1) copper" evidence="3">
    <location>
        <begin position="75"/>
        <end position="153"/>
    </location>
</feature>
<comment type="caution">
    <text evidence="4">The sequence shown here is derived from an EMBL/GenBank/DDBJ whole genome shotgun (WGS) entry which is preliminary data.</text>
</comment>
<dbReference type="AlphaFoldDB" id="A0A7W7VZW6"/>
<dbReference type="PANTHER" id="PTHR36507">
    <property type="entry name" value="BLL1555 PROTEIN"/>
    <property type="match status" value="1"/>
</dbReference>
<protein>
    <submittedName>
        <fullName evidence="4">Plastocyanin</fullName>
    </submittedName>
</protein>
<dbReference type="Proteomes" id="UP000540506">
    <property type="component" value="Unassembled WGS sequence"/>
</dbReference>
<dbReference type="GO" id="GO:0009055">
    <property type="term" value="F:electron transfer activity"/>
    <property type="evidence" value="ECO:0007669"/>
    <property type="project" value="InterPro"/>
</dbReference>
<dbReference type="InterPro" id="IPR052721">
    <property type="entry name" value="ET_Amicyanin"/>
</dbReference>
<organism evidence="4 5">
    <name type="scientific">Kitasatospora kifunensis</name>
    <name type="common">Streptomyces kifunensis</name>
    <dbReference type="NCBI Taxonomy" id="58351"/>
    <lineage>
        <taxon>Bacteria</taxon>
        <taxon>Bacillati</taxon>
        <taxon>Actinomycetota</taxon>
        <taxon>Actinomycetes</taxon>
        <taxon>Kitasatosporales</taxon>
        <taxon>Streptomycetaceae</taxon>
        <taxon>Kitasatospora</taxon>
    </lineage>
</organism>
<dbReference type="RefSeq" id="WP_246562194.1">
    <property type="nucleotide sequence ID" value="NZ_JACHJV010000003.1"/>
</dbReference>
<dbReference type="Gene3D" id="2.60.40.420">
    <property type="entry name" value="Cupredoxins - blue copper proteins"/>
    <property type="match status" value="1"/>
</dbReference>
<dbReference type="InterPro" id="IPR008972">
    <property type="entry name" value="Cupredoxin"/>
</dbReference>
<dbReference type="GO" id="GO:0005507">
    <property type="term" value="F:copper ion binding"/>
    <property type="evidence" value="ECO:0007669"/>
    <property type="project" value="InterPro"/>
</dbReference>
<reference evidence="4 5" key="1">
    <citation type="submission" date="2020-08" db="EMBL/GenBank/DDBJ databases">
        <title>Sequencing the genomes of 1000 actinobacteria strains.</title>
        <authorList>
            <person name="Klenk H.-P."/>
        </authorList>
    </citation>
    <scope>NUCLEOTIDE SEQUENCE [LARGE SCALE GENOMIC DNA]</scope>
    <source>
        <strain evidence="4 5">DSM 41654</strain>
    </source>
</reference>
<dbReference type="Pfam" id="PF00127">
    <property type="entry name" value="Copper-bind"/>
    <property type="match status" value="1"/>
</dbReference>
<dbReference type="InterPro" id="IPR035668">
    <property type="entry name" value="Amicyanin"/>
</dbReference>
<evidence type="ECO:0000313" key="4">
    <source>
        <dbReference type="EMBL" id="MBB4928558.1"/>
    </source>
</evidence>
<dbReference type="SUPFAM" id="SSF49503">
    <property type="entry name" value="Cupredoxins"/>
    <property type="match status" value="1"/>
</dbReference>
<keyword evidence="5" id="KW-1185">Reference proteome</keyword>
<sequence>MAKILGTNIDGIRPERRLTRRLVAAASMLGMVSLGVLSPVGAVQAAQPGSPVYAPVSTSSVFNSVFKAPAAAAQAVNISGFAFSPASLTVPVGTTVTWTNHDPVTHTVTSTGSGPLKGTVNAGATYSYTFTTAGTYAYVCTIHPGMAGTVTVK</sequence>
<dbReference type="CDD" id="cd13921">
    <property type="entry name" value="Amicyanin"/>
    <property type="match status" value="1"/>
</dbReference>
<name>A0A7W7VZW6_KITKI</name>